<feature type="domain" description="HTH araC/xylS-type" evidence="4">
    <location>
        <begin position="177"/>
        <end position="274"/>
    </location>
</feature>
<keyword evidence="6" id="KW-1185">Reference proteome</keyword>
<dbReference type="PROSITE" id="PS01124">
    <property type="entry name" value="HTH_ARAC_FAMILY_2"/>
    <property type="match status" value="1"/>
</dbReference>
<dbReference type="RefSeq" id="WP_104813218.1">
    <property type="nucleotide sequence ID" value="NZ_MQUB01000001.1"/>
</dbReference>
<comment type="caution">
    <text evidence="5">The sequence shown here is derived from an EMBL/GenBank/DDBJ whole genome shotgun (WGS) entry which is preliminary data.</text>
</comment>
<proteinExistence type="predicted"/>
<dbReference type="AlphaFoldDB" id="A0A2S7KRM7"/>
<dbReference type="OrthoDB" id="2666928at2"/>
<keyword evidence="2" id="KW-0238">DNA-binding</keyword>
<evidence type="ECO:0000256" key="3">
    <source>
        <dbReference type="ARBA" id="ARBA00023163"/>
    </source>
</evidence>
<dbReference type="PANTHER" id="PTHR43280:SF32">
    <property type="entry name" value="TRANSCRIPTIONAL REGULATORY PROTEIN"/>
    <property type="match status" value="1"/>
</dbReference>
<evidence type="ECO:0000256" key="2">
    <source>
        <dbReference type="ARBA" id="ARBA00023125"/>
    </source>
</evidence>
<evidence type="ECO:0000313" key="5">
    <source>
        <dbReference type="EMBL" id="PQB05282.1"/>
    </source>
</evidence>
<dbReference type="Gene3D" id="1.10.10.60">
    <property type="entry name" value="Homeodomain-like"/>
    <property type="match status" value="1"/>
</dbReference>
<protein>
    <submittedName>
        <fullName evidence="5">AraC family transcriptional regulator</fullName>
    </submittedName>
</protein>
<accession>A0A2S7KRM7</accession>
<gene>
    <name evidence="5" type="ORF">BST85_10600</name>
</gene>
<dbReference type="GO" id="GO:0043565">
    <property type="term" value="F:sequence-specific DNA binding"/>
    <property type="evidence" value="ECO:0007669"/>
    <property type="project" value="InterPro"/>
</dbReference>
<dbReference type="SMART" id="SM00342">
    <property type="entry name" value="HTH_ARAC"/>
    <property type="match status" value="1"/>
</dbReference>
<evidence type="ECO:0000259" key="4">
    <source>
        <dbReference type="PROSITE" id="PS01124"/>
    </source>
</evidence>
<dbReference type="EMBL" id="MQUB01000001">
    <property type="protein sequence ID" value="PQB05282.1"/>
    <property type="molecule type" value="Genomic_DNA"/>
</dbReference>
<name>A0A2S7KRM7_9FLAO</name>
<dbReference type="Proteomes" id="UP000239800">
    <property type="component" value="Unassembled WGS sequence"/>
</dbReference>
<reference evidence="5 6" key="1">
    <citation type="submission" date="2016-11" db="EMBL/GenBank/DDBJ databases">
        <title>Trade-off between light-utilization and light-protection in marine flavobacteria.</title>
        <authorList>
            <person name="Kumagai Y."/>
        </authorList>
    </citation>
    <scope>NUCLEOTIDE SEQUENCE [LARGE SCALE GENOMIC DNA]</scope>
    <source>
        <strain evidence="5 6">NBRC 107741</strain>
    </source>
</reference>
<dbReference type="Pfam" id="PF12833">
    <property type="entry name" value="HTH_18"/>
    <property type="match status" value="1"/>
</dbReference>
<keyword evidence="3" id="KW-0804">Transcription</keyword>
<dbReference type="SUPFAM" id="SSF46689">
    <property type="entry name" value="Homeodomain-like"/>
    <property type="match status" value="1"/>
</dbReference>
<organism evidence="5 6">
    <name type="scientific">Aureitalea marina</name>
    <dbReference type="NCBI Taxonomy" id="930804"/>
    <lineage>
        <taxon>Bacteria</taxon>
        <taxon>Pseudomonadati</taxon>
        <taxon>Bacteroidota</taxon>
        <taxon>Flavobacteriia</taxon>
        <taxon>Flavobacteriales</taxon>
        <taxon>Flavobacteriaceae</taxon>
        <taxon>Aureitalea</taxon>
    </lineage>
</organism>
<dbReference type="InterPro" id="IPR009057">
    <property type="entry name" value="Homeodomain-like_sf"/>
</dbReference>
<dbReference type="PANTHER" id="PTHR43280">
    <property type="entry name" value="ARAC-FAMILY TRANSCRIPTIONAL REGULATOR"/>
    <property type="match status" value="1"/>
</dbReference>
<dbReference type="InterPro" id="IPR018060">
    <property type="entry name" value="HTH_AraC"/>
</dbReference>
<dbReference type="GO" id="GO:0003700">
    <property type="term" value="F:DNA-binding transcription factor activity"/>
    <property type="evidence" value="ECO:0007669"/>
    <property type="project" value="InterPro"/>
</dbReference>
<evidence type="ECO:0000256" key="1">
    <source>
        <dbReference type="ARBA" id="ARBA00023015"/>
    </source>
</evidence>
<sequence length="278" mass="32124">MAYSFQEFNTEAVFRLGNEQDLLLYSSDRPVGLFTFIWTGNKSASVEVDGEPLELAPNSILSITPIQYFQFISGENLNVYQFNREFYCIKDHDKEVSCAGLLFFGNKRTPVVGLNQEQQRSFENLHQVFLEEIATTDNIQAEMLRLLLARFIIKTTRLFKTQDQSLTSFNTKVDLLRSFNLLVDQHFRVEHSVAFYADRLHRSPKTLSNVFGKMDISPLKVIHERIILEAKRLLRYTERSSKEIAYELGFEDPSHLSRLFKKVTGQSPSEFRSLSISA</sequence>
<evidence type="ECO:0000313" key="6">
    <source>
        <dbReference type="Proteomes" id="UP000239800"/>
    </source>
</evidence>
<keyword evidence="1" id="KW-0805">Transcription regulation</keyword>